<dbReference type="EMBL" id="CP045272">
    <property type="protein sequence ID" value="QJX77087.1"/>
    <property type="molecule type" value="Genomic_DNA"/>
</dbReference>
<evidence type="ECO:0000313" key="1">
    <source>
        <dbReference type="EMBL" id="QJX77087.1"/>
    </source>
</evidence>
<gene>
    <name evidence="1" type="ORF">FDZ14_13080</name>
</gene>
<sequence>MTIVLEAMLNPLHRTNIYVCFGVKIDRIAPYTSYGVASGKCGFTTLRKFRIKKPNFSAKQNRESELFSYFIIFI</sequence>
<dbReference type="Proteomes" id="UP000501076">
    <property type="component" value="Chromosome"/>
</dbReference>
<accession>A0A6M6DY77</accession>
<reference evidence="1 2" key="1">
    <citation type="submission" date="2019-10" db="EMBL/GenBank/DDBJ databases">
        <title>Complete genome sequences for adaption low water activity.</title>
        <authorList>
            <person name="Zhao L."/>
            <person name="Zhong J."/>
        </authorList>
    </citation>
    <scope>NUCLEOTIDE SEQUENCE [LARGE SCALE GENOMIC DNA]</scope>
    <source>
        <strain evidence="1 2">FDU301</strain>
    </source>
</reference>
<protein>
    <submittedName>
        <fullName evidence="1">Uncharacterized protein</fullName>
    </submittedName>
</protein>
<proteinExistence type="predicted"/>
<evidence type="ECO:0000313" key="2">
    <source>
        <dbReference type="Proteomes" id="UP000501076"/>
    </source>
</evidence>
<dbReference type="AlphaFoldDB" id="A0A6M6DY77"/>
<name>A0A6M6DY77_PRIMG</name>
<organism evidence="1 2">
    <name type="scientific">Priestia megaterium</name>
    <name type="common">Bacillus megaterium</name>
    <dbReference type="NCBI Taxonomy" id="1404"/>
    <lineage>
        <taxon>Bacteria</taxon>
        <taxon>Bacillati</taxon>
        <taxon>Bacillota</taxon>
        <taxon>Bacilli</taxon>
        <taxon>Bacillales</taxon>
        <taxon>Bacillaceae</taxon>
        <taxon>Priestia</taxon>
    </lineage>
</organism>